<keyword evidence="5" id="KW-0378">Hydrolase</keyword>
<name>A0A851WZT5_CORMO</name>
<feature type="domain" description="Reverse transcriptase thumb" evidence="7">
    <location>
        <begin position="15"/>
        <end position="62"/>
    </location>
</feature>
<dbReference type="GO" id="GO:0035613">
    <property type="term" value="F:RNA stem-loop binding"/>
    <property type="evidence" value="ECO:0007669"/>
    <property type="project" value="TreeGrafter"/>
</dbReference>
<proteinExistence type="predicted"/>
<feature type="non-terminal residue" evidence="8">
    <location>
        <position position="66"/>
    </location>
</feature>
<evidence type="ECO:0000256" key="3">
    <source>
        <dbReference type="ARBA" id="ARBA00022722"/>
    </source>
</evidence>
<dbReference type="EMBL" id="WBNF01000372">
    <property type="protein sequence ID" value="NXD58152.1"/>
    <property type="molecule type" value="Genomic_DNA"/>
</dbReference>
<dbReference type="Gene3D" id="3.30.70.270">
    <property type="match status" value="1"/>
</dbReference>
<keyword evidence="1" id="KW-0808">Transferase</keyword>
<dbReference type="PANTHER" id="PTHR41694:SF3">
    <property type="entry name" value="RNA-DIRECTED DNA POLYMERASE-RELATED"/>
    <property type="match status" value="1"/>
</dbReference>
<dbReference type="GO" id="GO:0003964">
    <property type="term" value="F:RNA-directed DNA polymerase activity"/>
    <property type="evidence" value="ECO:0007669"/>
    <property type="project" value="UniProtKB-KW"/>
</dbReference>
<dbReference type="InterPro" id="IPR043128">
    <property type="entry name" value="Rev_trsase/Diguanyl_cyclase"/>
</dbReference>
<feature type="non-terminal residue" evidence="8">
    <location>
        <position position="1"/>
    </location>
</feature>
<keyword evidence="6" id="KW-0695">RNA-directed DNA polymerase</keyword>
<reference evidence="8" key="1">
    <citation type="submission" date="2019-09" db="EMBL/GenBank/DDBJ databases">
        <title>Bird 10,000 Genomes (B10K) Project - Family phase.</title>
        <authorList>
            <person name="Zhang G."/>
        </authorList>
    </citation>
    <scope>NUCLEOTIDE SEQUENCE</scope>
    <source>
        <strain evidence="8">OUT-0060</strain>
        <tissue evidence="8">Blood</tissue>
    </source>
</reference>
<dbReference type="AlphaFoldDB" id="A0A851WZT5"/>
<evidence type="ECO:0000256" key="1">
    <source>
        <dbReference type="ARBA" id="ARBA00022679"/>
    </source>
</evidence>
<comment type="caution">
    <text evidence="8">The sequence shown here is derived from an EMBL/GenBank/DDBJ whole genome shotgun (WGS) entry which is preliminary data.</text>
</comment>
<protein>
    <submittedName>
        <fullName evidence="8">POK18 protein</fullName>
    </submittedName>
</protein>
<dbReference type="GO" id="GO:0004519">
    <property type="term" value="F:endonuclease activity"/>
    <property type="evidence" value="ECO:0007669"/>
    <property type="project" value="UniProtKB-KW"/>
</dbReference>
<accession>A0A851WZT5</accession>
<sequence length="66" mass="7665">WTYSGWRITESSIHPQKLTIHTDIRTLHNAQKLMGDLQWLRPVVGFPNEWLNELRPLLQGTSPAQS</sequence>
<evidence type="ECO:0000256" key="2">
    <source>
        <dbReference type="ARBA" id="ARBA00022695"/>
    </source>
</evidence>
<dbReference type="SUPFAM" id="SSF56672">
    <property type="entry name" value="DNA/RNA polymerases"/>
    <property type="match status" value="1"/>
</dbReference>
<keyword evidence="4" id="KW-0255">Endonuclease</keyword>
<keyword evidence="3" id="KW-0540">Nuclease</keyword>
<evidence type="ECO:0000313" key="8">
    <source>
        <dbReference type="EMBL" id="NXD58152.1"/>
    </source>
</evidence>
<gene>
    <name evidence="8" type="primary">Ervk18_1</name>
    <name evidence="8" type="ORF">CORMON_R16311</name>
</gene>
<evidence type="ECO:0000256" key="4">
    <source>
        <dbReference type="ARBA" id="ARBA00022759"/>
    </source>
</evidence>
<dbReference type="PANTHER" id="PTHR41694">
    <property type="entry name" value="ENDOGENOUS RETROVIRUS GROUP K MEMBER POL PROTEIN"/>
    <property type="match status" value="1"/>
</dbReference>
<evidence type="ECO:0000256" key="6">
    <source>
        <dbReference type="ARBA" id="ARBA00022918"/>
    </source>
</evidence>
<evidence type="ECO:0000256" key="5">
    <source>
        <dbReference type="ARBA" id="ARBA00022801"/>
    </source>
</evidence>
<dbReference type="Proteomes" id="UP000603793">
    <property type="component" value="Unassembled WGS sequence"/>
</dbReference>
<dbReference type="GO" id="GO:0016787">
    <property type="term" value="F:hydrolase activity"/>
    <property type="evidence" value="ECO:0007669"/>
    <property type="project" value="UniProtKB-KW"/>
</dbReference>
<organism evidence="8 9">
    <name type="scientific">Corvus moneduloides</name>
    <name type="common">New Caledonian crow</name>
    <dbReference type="NCBI Taxonomy" id="1196302"/>
    <lineage>
        <taxon>Eukaryota</taxon>
        <taxon>Metazoa</taxon>
        <taxon>Chordata</taxon>
        <taxon>Craniata</taxon>
        <taxon>Vertebrata</taxon>
        <taxon>Euteleostomi</taxon>
        <taxon>Archelosauria</taxon>
        <taxon>Archosauria</taxon>
        <taxon>Dinosauria</taxon>
        <taxon>Saurischia</taxon>
        <taxon>Theropoda</taxon>
        <taxon>Coelurosauria</taxon>
        <taxon>Aves</taxon>
        <taxon>Neognathae</taxon>
        <taxon>Neoaves</taxon>
        <taxon>Telluraves</taxon>
        <taxon>Australaves</taxon>
        <taxon>Passeriformes</taxon>
        <taxon>Corvoidea</taxon>
        <taxon>Corvidae</taxon>
        <taxon>Corvus</taxon>
    </lineage>
</organism>
<keyword evidence="2" id="KW-0548">Nucleotidyltransferase</keyword>
<dbReference type="Pfam" id="PF06817">
    <property type="entry name" value="RVT_thumb"/>
    <property type="match status" value="1"/>
</dbReference>
<dbReference type="InterPro" id="IPR010661">
    <property type="entry name" value="RVT_thumb"/>
</dbReference>
<evidence type="ECO:0000313" key="9">
    <source>
        <dbReference type="Proteomes" id="UP000603793"/>
    </source>
</evidence>
<evidence type="ECO:0000259" key="7">
    <source>
        <dbReference type="Pfam" id="PF06817"/>
    </source>
</evidence>
<dbReference type="InterPro" id="IPR043502">
    <property type="entry name" value="DNA/RNA_pol_sf"/>
</dbReference>